<dbReference type="InterPro" id="IPR011991">
    <property type="entry name" value="ArsR-like_HTH"/>
</dbReference>
<dbReference type="InterPro" id="IPR036390">
    <property type="entry name" value="WH_DNA-bd_sf"/>
</dbReference>
<dbReference type="PROSITE" id="PS51077">
    <property type="entry name" value="HTH_ICLR"/>
    <property type="match status" value="1"/>
</dbReference>
<evidence type="ECO:0000256" key="2">
    <source>
        <dbReference type="ARBA" id="ARBA00023125"/>
    </source>
</evidence>
<dbReference type="GO" id="GO:0045892">
    <property type="term" value="P:negative regulation of DNA-templated transcription"/>
    <property type="evidence" value="ECO:0007669"/>
    <property type="project" value="TreeGrafter"/>
</dbReference>
<dbReference type="GO" id="GO:0003700">
    <property type="term" value="F:DNA-binding transcription factor activity"/>
    <property type="evidence" value="ECO:0007669"/>
    <property type="project" value="TreeGrafter"/>
</dbReference>
<dbReference type="SUPFAM" id="SSF46785">
    <property type="entry name" value="Winged helix' DNA-binding domain"/>
    <property type="match status" value="1"/>
</dbReference>
<dbReference type="EMBL" id="MRDE01000080">
    <property type="protein sequence ID" value="OMH23164.1"/>
    <property type="molecule type" value="Genomic_DNA"/>
</dbReference>
<dbReference type="Gene3D" id="3.30.450.40">
    <property type="match status" value="1"/>
</dbReference>
<sequence length="263" mass="27411">MSMGNDDELGGRGPSAITNAVAVLRCFTVDEPSLGVTEIAARIGVHKSTVSRVLANLEAEDLVERDPVTRRFRLGVGIIAIAGPLLARLEVRQVAYPVLDGLADRTRETAALMVWDGHGSVSVEQIPSSRLIKHTAALGTRYTTTASASVRVFLAAMADDEVRGLVSSGSVTGPQHDDALGDLPGLLATVRADGYAVNYGLTAEDEVGIAAAVQDHRGVVVAAVLLSAPRYRTARNAVPALGATCREAADAVSGRLGGRPWPG</sequence>
<dbReference type="Gene3D" id="1.10.10.10">
    <property type="entry name" value="Winged helix-like DNA-binding domain superfamily/Winged helix DNA-binding domain"/>
    <property type="match status" value="1"/>
</dbReference>
<dbReference type="InterPro" id="IPR005471">
    <property type="entry name" value="Tscrpt_reg_IclR_N"/>
</dbReference>
<dbReference type="PANTHER" id="PTHR30136">
    <property type="entry name" value="HELIX-TURN-HELIX TRANSCRIPTIONAL REGULATOR, ICLR FAMILY"/>
    <property type="match status" value="1"/>
</dbReference>
<protein>
    <submittedName>
        <fullName evidence="6">ArsR family transcriptional regulator</fullName>
    </submittedName>
</protein>
<dbReference type="STRING" id="554083.BKD30_14120"/>
<dbReference type="AlphaFoldDB" id="A0A1R1L6L5"/>
<gene>
    <name evidence="6" type="ORF">BKD30_14120</name>
</gene>
<keyword evidence="7" id="KW-1185">Reference proteome</keyword>
<proteinExistence type="predicted"/>
<evidence type="ECO:0000313" key="6">
    <source>
        <dbReference type="EMBL" id="OMH23164.1"/>
    </source>
</evidence>
<dbReference type="Proteomes" id="UP000187085">
    <property type="component" value="Unassembled WGS sequence"/>
</dbReference>
<dbReference type="SUPFAM" id="SSF55781">
    <property type="entry name" value="GAF domain-like"/>
    <property type="match status" value="1"/>
</dbReference>
<dbReference type="PROSITE" id="PS51078">
    <property type="entry name" value="ICLR_ED"/>
    <property type="match status" value="1"/>
</dbReference>
<dbReference type="InterPro" id="IPR029016">
    <property type="entry name" value="GAF-like_dom_sf"/>
</dbReference>
<name>A0A1R1L6L5_9MICC</name>
<keyword evidence="1" id="KW-0805">Transcription regulation</keyword>
<dbReference type="GO" id="GO:0003677">
    <property type="term" value="F:DNA binding"/>
    <property type="evidence" value="ECO:0007669"/>
    <property type="project" value="UniProtKB-KW"/>
</dbReference>
<reference evidence="6 7" key="1">
    <citation type="submission" date="2016-12" db="EMBL/GenBank/DDBJ databases">
        <title>Draft genome of Tersicoccus phoenicis 1P05MA.</title>
        <authorList>
            <person name="Nakajima Y."/>
            <person name="Yoshizawa S."/>
            <person name="Nakamura K."/>
            <person name="Ogura Y."/>
            <person name="Hayashi T."/>
            <person name="Kogure K."/>
        </authorList>
    </citation>
    <scope>NUCLEOTIDE SEQUENCE [LARGE SCALE GENOMIC DNA]</scope>
    <source>
        <strain evidence="6 7">1p05MA</strain>
    </source>
</reference>
<evidence type="ECO:0000256" key="1">
    <source>
        <dbReference type="ARBA" id="ARBA00023015"/>
    </source>
</evidence>
<dbReference type="Pfam" id="PF09339">
    <property type="entry name" value="HTH_IclR"/>
    <property type="match status" value="1"/>
</dbReference>
<feature type="domain" description="HTH iclR-type" evidence="4">
    <location>
        <begin position="14"/>
        <end position="76"/>
    </location>
</feature>
<keyword evidence="3" id="KW-0804">Transcription</keyword>
<evidence type="ECO:0000313" key="7">
    <source>
        <dbReference type="Proteomes" id="UP000187085"/>
    </source>
</evidence>
<evidence type="ECO:0000259" key="4">
    <source>
        <dbReference type="PROSITE" id="PS51077"/>
    </source>
</evidence>
<dbReference type="OrthoDB" id="7274111at2"/>
<dbReference type="PANTHER" id="PTHR30136:SF24">
    <property type="entry name" value="HTH-TYPE TRANSCRIPTIONAL REPRESSOR ALLR"/>
    <property type="match status" value="1"/>
</dbReference>
<dbReference type="InterPro" id="IPR050707">
    <property type="entry name" value="HTH_MetabolicPath_Reg"/>
</dbReference>
<comment type="caution">
    <text evidence="6">The sequence shown here is derived from an EMBL/GenBank/DDBJ whole genome shotgun (WGS) entry which is preliminary data.</text>
</comment>
<keyword evidence="2" id="KW-0238">DNA-binding</keyword>
<dbReference type="InterPro" id="IPR014757">
    <property type="entry name" value="Tscrpt_reg_IclR_C"/>
</dbReference>
<dbReference type="CDD" id="cd00090">
    <property type="entry name" value="HTH_ARSR"/>
    <property type="match status" value="1"/>
</dbReference>
<dbReference type="Pfam" id="PF01614">
    <property type="entry name" value="IclR_C"/>
    <property type="match status" value="1"/>
</dbReference>
<feature type="domain" description="IclR-ED" evidence="5">
    <location>
        <begin position="77"/>
        <end position="258"/>
    </location>
</feature>
<organism evidence="6 7">
    <name type="scientific">Tersicoccus phoenicis</name>
    <dbReference type="NCBI Taxonomy" id="554083"/>
    <lineage>
        <taxon>Bacteria</taxon>
        <taxon>Bacillati</taxon>
        <taxon>Actinomycetota</taxon>
        <taxon>Actinomycetes</taxon>
        <taxon>Micrococcales</taxon>
        <taxon>Micrococcaceae</taxon>
        <taxon>Tersicoccus</taxon>
    </lineage>
</organism>
<dbReference type="InterPro" id="IPR036388">
    <property type="entry name" value="WH-like_DNA-bd_sf"/>
</dbReference>
<dbReference type="RefSeq" id="WP_076705612.1">
    <property type="nucleotide sequence ID" value="NZ_MRDE01000080.1"/>
</dbReference>
<evidence type="ECO:0000256" key="3">
    <source>
        <dbReference type="ARBA" id="ARBA00023163"/>
    </source>
</evidence>
<accession>A0A1R1L6L5</accession>
<dbReference type="SMART" id="SM00346">
    <property type="entry name" value="HTH_ICLR"/>
    <property type="match status" value="1"/>
</dbReference>
<evidence type="ECO:0000259" key="5">
    <source>
        <dbReference type="PROSITE" id="PS51078"/>
    </source>
</evidence>